<proteinExistence type="predicted"/>
<dbReference type="KEGG" id="pseg:D3H65_28745"/>
<evidence type="ECO:0000256" key="4">
    <source>
        <dbReference type="ARBA" id="ARBA00022989"/>
    </source>
</evidence>
<gene>
    <name evidence="8" type="ORF">D3H65_28745</name>
</gene>
<feature type="transmembrane region" description="Helical" evidence="6">
    <location>
        <begin position="35"/>
        <end position="55"/>
    </location>
</feature>
<dbReference type="OrthoDB" id="1123412at2"/>
<evidence type="ECO:0000256" key="5">
    <source>
        <dbReference type="ARBA" id="ARBA00023136"/>
    </source>
</evidence>
<evidence type="ECO:0000256" key="2">
    <source>
        <dbReference type="ARBA" id="ARBA00022475"/>
    </source>
</evidence>
<comment type="subcellular location">
    <subcellularLocation>
        <location evidence="1">Cell membrane</location>
        <topology evidence="1">Multi-pass membrane protein</topology>
    </subcellularLocation>
</comment>
<evidence type="ECO:0000256" key="3">
    <source>
        <dbReference type="ARBA" id="ARBA00022692"/>
    </source>
</evidence>
<keyword evidence="9" id="KW-1185">Reference proteome</keyword>
<keyword evidence="3 6" id="KW-0812">Transmembrane</keyword>
<keyword evidence="4 6" id="KW-1133">Transmembrane helix</keyword>
<evidence type="ECO:0000259" key="7">
    <source>
        <dbReference type="Pfam" id="PF13396"/>
    </source>
</evidence>
<accession>A0A3B7MWY4</accession>
<name>A0A3B7MWY4_9BACT</name>
<evidence type="ECO:0000256" key="1">
    <source>
        <dbReference type="ARBA" id="ARBA00004651"/>
    </source>
</evidence>
<sequence>MFFSFGLLGLLCIVLWIWALVDIVQSRFADDSTKIIWCLLVILLPFIGTLLYYVIGRQQRL</sequence>
<evidence type="ECO:0000256" key="6">
    <source>
        <dbReference type="SAM" id="Phobius"/>
    </source>
</evidence>
<protein>
    <submittedName>
        <fullName evidence="8">PLDc_N domain-containing protein</fullName>
    </submittedName>
</protein>
<organism evidence="8 9">
    <name type="scientific">Paraflavitalea soli</name>
    <dbReference type="NCBI Taxonomy" id="2315862"/>
    <lineage>
        <taxon>Bacteria</taxon>
        <taxon>Pseudomonadati</taxon>
        <taxon>Bacteroidota</taxon>
        <taxon>Chitinophagia</taxon>
        <taxon>Chitinophagales</taxon>
        <taxon>Chitinophagaceae</taxon>
        <taxon>Paraflavitalea</taxon>
    </lineage>
</organism>
<keyword evidence="5 6" id="KW-0472">Membrane</keyword>
<feature type="domain" description="Cardiolipin synthase N-terminal" evidence="7">
    <location>
        <begin position="14"/>
        <end position="57"/>
    </location>
</feature>
<keyword evidence="2" id="KW-1003">Cell membrane</keyword>
<dbReference type="RefSeq" id="WP_119053602.1">
    <property type="nucleotide sequence ID" value="NZ_CP032157.1"/>
</dbReference>
<dbReference type="AlphaFoldDB" id="A0A3B7MWY4"/>
<dbReference type="EMBL" id="CP032157">
    <property type="protein sequence ID" value="AXY77729.1"/>
    <property type="molecule type" value="Genomic_DNA"/>
</dbReference>
<evidence type="ECO:0000313" key="8">
    <source>
        <dbReference type="EMBL" id="AXY77729.1"/>
    </source>
</evidence>
<dbReference type="Proteomes" id="UP000263900">
    <property type="component" value="Chromosome"/>
</dbReference>
<reference evidence="8 9" key="1">
    <citation type="submission" date="2018-09" db="EMBL/GenBank/DDBJ databases">
        <title>Genome sequencing of strain 6GH32-13.</title>
        <authorList>
            <person name="Weon H.-Y."/>
            <person name="Heo J."/>
            <person name="Kwon S.-W."/>
        </authorList>
    </citation>
    <scope>NUCLEOTIDE SEQUENCE [LARGE SCALE GENOMIC DNA]</scope>
    <source>
        <strain evidence="8 9">5GH32-13</strain>
    </source>
</reference>
<dbReference type="GO" id="GO:0005886">
    <property type="term" value="C:plasma membrane"/>
    <property type="evidence" value="ECO:0007669"/>
    <property type="project" value="UniProtKB-SubCell"/>
</dbReference>
<evidence type="ECO:0000313" key="9">
    <source>
        <dbReference type="Proteomes" id="UP000263900"/>
    </source>
</evidence>
<dbReference type="Pfam" id="PF13396">
    <property type="entry name" value="PLDc_N"/>
    <property type="match status" value="1"/>
</dbReference>
<dbReference type="InterPro" id="IPR027379">
    <property type="entry name" value="CLS_N"/>
</dbReference>